<dbReference type="Pfam" id="PF08876">
    <property type="entry name" value="DUF1836"/>
    <property type="match status" value="1"/>
</dbReference>
<dbReference type="OrthoDB" id="3191472at2"/>
<protein>
    <submittedName>
        <fullName evidence="1">Uncharacterized conserved membrane protein</fullName>
    </submittedName>
</protein>
<evidence type="ECO:0000313" key="1">
    <source>
        <dbReference type="EMBL" id="CCK84483.1"/>
    </source>
</evidence>
<proteinExistence type="predicted"/>
<dbReference type="RefSeq" id="WP_009558602.1">
    <property type="nucleotide sequence ID" value="NZ_CALZ01000148.1"/>
</dbReference>
<sequence length="162" mass="18716">MTTTTSLQDFHLPRYQDLPQMGLYLEQTASYINDVLAPLGNVSLTSSMISNYVKQDLIFSPKKKLYSRQQVAELIFIAIAKNVLPLADLRKGLELQRSSYDTQTAYDYLVAELENVLDYVFGYKEKLDEIGHDHNDYKHMLRNIIMAVSYKVYLDQYFAKLG</sequence>
<dbReference type="Proteomes" id="UP000009325">
    <property type="component" value="Unassembled WGS sequence"/>
</dbReference>
<dbReference type="AlphaFoldDB" id="K0NTD6"/>
<evidence type="ECO:0000313" key="2">
    <source>
        <dbReference type="Proteomes" id="UP000009325"/>
    </source>
</evidence>
<dbReference type="InterPro" id="IPR014975">
    <property type="entry name" value="DUF1836"/>
</dbReference>
<accession>K0NTD6</accession>
<name>K0NTD6_9LACO</name>
<dbReference type="PANTHER" id="PTHR40056:SF1">
    <property type="entry name" value="DUF1836 DOMAIN-CONTAINING PROTEIN"/>
    <property type="match status" value="1"/>
</dbReference>
<reference evidence="1 2" key="1">
    <citation type="submission" date="2012-08" db="EMBL/GenBank/DDBJ databases">
        <title>Draft Genome Sequences of Lactobacillus equicursoris CIP 110162T, isolated from thoroughbred racehorse feces and Lactobacillus sp. CRBIP 24.137 isolated from urine of human.</title>
        <authorList>
            <person name="Cousin S."/>
            <person name="Loux V."/>
            <person name="Ma L."/>
            <person name="Creno S."/>
            <person name="Clermont D."/>
            <person name="Bizet C."/>
            <person name="Bouchier C."/>
        </authorList>
    </citation>
    <scope>NUCLEOTIDE SEQUENCE [LARGE SCALE GENOMIC DNA]</scope>
    <source>
        <strain evidence="1 2">66c</strain>
    </source>
</reference>
<gene>
    <name evidence="1" type="ORF">BN146_09710</name>
</gene>
<comment type="caution">
    <text evidence="1">The sequence shown here is derived from an EMBL/GenBank/DDBJ whole genome shotgun (WGS) entry which is preliminary data.</text>
</comment>
<dbReference type="EMBL" id="CALZ01000148">
    <property type="protein sequence ID" value="CCK84483.1"/>
    <property type="molecule type" value="Genomic_DNA"/>
</dbReference>
<organism evidence="1 2">
    <name type="scientific">Lactobacillus equicursoris 66c</name>
    <dbReference type="NCBI Taxonomy" id="872326"/>
    <lineage>
        <taxon>Bacteria</taxon>
        <taxon>Bacillati</taxon>
        <taxon>Bacillota</taxon>
        <taxon>Bacilli</taxon>
        <taxon>Lactobacillales</taxon>
        <taxon>Lactobacillaceae</taxon>
        <taxon>Lactobacillus</taxon>
    </lineage>
</organism>
<dbReference type="PANTHER" id="PTHR40056">
    <property type="entry name" value="HYPOTHETICAL CYTOSOLIC PROTEIN"/>
    <property type="match status" value="1"/>
</dbReference>